<protein>
    <recommendedName>
        <fullName evidence="3">SH3 domain-containing protein</fullName>
    </recommendedName>
</protein>
<evidence type="ECO:0000259" key="3">
    <source>
        <dbReference type="PROSITE" id="PS50002"/>
    </source>
</evidence>
<organism evidence="4">
    <name type="scientific">Oikopleura dioica</name>
    <name type="common">Tunicate</name>
    <dbReference type="NCBI Taxonomy" id="34765"/>
    <lineage>
        <taxon>Eukaryota</taxon>
        <taxon>Metazoa</taxon>
        <taxon>Chordata</taxon>
        <taxon>Tunicata</taxon>
        <taxon>Appendicularia</taxon>
        <taxon>Copelata</taxon>
        <taxon>Oikopleuridae</taxon>
        <taxon>Oikopleura</taxon>
    </lineage>
</organism>
<dbReference type="GO" id="GO:0005737">
    <property type="term" value="C:cytoplasm"/>
    <property type="evidence" value="ECO:0007669"/>
    <property type="project" value="TreeGrafter"/>
</dbReference>
<proteinExistence type="predicted"/>
<accession>E4YFE3</accession>
<name>E4YFE3_OIKDI</name>
<evidence type="ECO:0000256" key="2">
    <source>
        <dbReference type="PROSITE-ProRule" id="PRU00192"/>
    </source>
</evidence>
<gene>
    <name evidence="4" type="ORF">GSOID_T00024230001</name>
</gene>
<dbReference type="SUPFAM" id="SSF50044">
    <property type="entry name" value="SH3-domain"/>
    <property type="match status" value="2"/>
</dbReference>
<feature type="domain" description="SH3" evidence="3">
    <location>
        <begin position="250"/>
        <end position="314"/>
    </location>
</feature>
<dbReference type="Proteomes" id="UP000011014">
    <property type="component" value="Unassembled WGS sequence"/>
</dbReference>
<keyword evidence="1 2" id="KW-0728">SH3 domain</keyword>
<dbReference type="InterPro" id="IPR027267">
    <property type="entry name" value="AH/BAR_dom_sf"/>
</dbReference>
<dbReference type="AlphaFoldDB" id="E4YFE3"/>
<dbReference type="SMART" id="SM00326">
    <property type="entry name" value="SH3"/>
    <property type="match status" value="2"/>
</dbReference>
<evidence type="ECO:0000313" key="4">
    <source>
        <dbReference type="EMBL" id="CBY34217.1"/>
    </source>
</evidence>
<dbReference type="InterPro" id="IPR051492">
    <property type="entry name" value="Dynamin-Rho_GEF"/>
</dbReference>
<reference evidence="4" key="1">
    <citation type="journal article" date="2010" name="Science">
        <title>Plasticity of animal genome architecture unmasked by rapid evolution of a pelagic tunicate.</title>
        <authorList>
            <person name="Denoeud F."/>
            <person name="Henriet S."/>
            <person name="Mungpakdee S."/>
            <person name="Aury J.M."/>
            <person name="Da Silva C."/>
            <person name="Brinkmann H."/>
            <person name="Mikhaleva J."/>
            <person name="Olsen L.C."/>
            <person name="Jubin C."/>
            <person name="Canestro C."/>
            <person name="Bouquet J.M."/>
            <person name="Danks G."/>
            <person name="Poulain J."/>
            <person name="Campsteijn C."/>
            <person name="Adamski M."/>
            <person name="Cross I."/>
            <person name="Yadetie F."/>
            <person name="Muffato M."/>
            <person name="Louis A."/>
            <person name="Butcher S."/>
            <person name="Tsagkogeorga G."/>
            <person name="Konrad A."/>
            <person name="Singh S."/>
            <person name="Jensen M.F."/>
            <person name="Cong E.H."/>
            <person name="Eikeseth-Otteraa H."/>
            <person name="Noel B."/>
            <person name="Anthouard V."/>
            <person name="Porcel B.M."/>
            <person name="Kachouri-Lafond R."/>
            <person name="Nishino A."/>
            <person name="Ugolini M."/>
            <person name="Chourrout P."/>
            <person name="Nishida H."/>
            <person name="Aasland R."/>
            <person name="Huzurbazar S."/>
            <person name="Westhof E."/>
            <person name="Delsuc F."/>
            <person name="Lehrach H."/>
            <person name="Reinhardt R."/>
            <person name="Weissenbach J."/>
            <person name="Roy S.W."/>
            <person name="Artiguenave F."/>
            <person name="Postlethwait J.H."/>
            <person name="Manak J.R."/>
            <person name="Thompson E.M."/>
            <person name="Jaillon O."/>
            <person name="Du Pasquier L."/>
            <person name="Boudinot P."/>
            <person name="Liberles D.A."/>
            <person name="Volff J.N."/>
            <person name="Philippe H."/>
            <person name="Lenhard B."/>
            <person name="Roest Crollius H."/>
            <person name="Wincker P."/>
            <person name="Chourrout D."/>
        </authorList>
    </citation>
    <scope>NUCLEOTIDE SEQUENCE [LARGE SCALE GENOMIC DNA]</scope>
</reference>
<dbReference type="InterPro" id="IPR001452">
    <property type="entry name" value="SH3_domain"/>
</dbReference>
<dbReference type="GO" id="GO:0005085">
    <property type="term" value="F:guanyl-nucleotide exchange factor activity"/>
    <property type="evidence" value="ECO:0007669"/>
    <property type="project" value="TreeGrafter"/>
</dbReference>
<dbReference type="Gene3D" id="1.20.1270.60">
    <property type="entry name" value="Arfaptin homology (AH) domain/BAR domain"/>
    <property type="match status" value="1"/>
</dbReference>
<dbReference type="PROSITE" id="PS50002">
    <property type="entry name" value="SH3"/>
    <property type="match status" value="1"/>
</dbReference>
<dbReference type="SUPFAM" id="SSF103657">
    <property type="entry name" value="BAR/IMD domain-like"/>
    <property type="match status" value="1"/>
</dbReference>
<dbReference type="PANTHER" id="PTHR22834:SF20">
    <property type="entry name" value="SH3 DOMAIN-CONTAINING PROTEIN"/>
    <property type="match status" value="1"/>
</dbReference>
<sequence>MPDTLVRKRSAKLQEYERMFKSDPRSASEAKQVFSALNAQLMAELPKLSALAESLFLSSVASLTYLVGQLLAKLNSQHPRPSSENNTAARQKFTRSNNELWLAIQKLELVSTNFNRPKPEPVLLSNTQSQSERTIVENLGGYAFEAKTRWISGDRKDLRVSQGDLLQKVNDQIVQGKILVFNGSKRGYVPIKILSPLSKKNSSYNFNGSVESTATQKLSPDASSTTSNLLIDFETVVEPLPAAASTKNSDGKFHIDAKFDFTRRSTAELTVHEGERLMVVNQADADGNSDWWYVRNSLGESGYVPRSYLVSEADL</sequence>
<dbReference type="Pfam" id="PF14604">
    <property type="entry name" value="SH3_9"/>
    <property type="match status" value="1"/>
</dbReference>
<dbReference type="Gene3D" id="2.30.30.40">
    <property type="entry name" value="SH3 Domains"/>
    <property type="match status" value="1"/>
</dbReference>
<dbReference type="PANTHER" id="PTHR22834">
    <property type="entry name" value="NUCLEAR FUSION PROTEIN FUS2"/>
    <property type="match status" value="1"/>
</dbReference>
<evidence type="ECO:0000256" key="1">
    <source>
        <dbReference type="ARBA" id="ARBA00022443"/>
    </source>
</evidence>
<dbReference type="InterPro" id="IPR036028">
    <property type="entry name" value="SH3-like_dom_sf"/>
</dbReference>
<dbReference type="EMBL" id="FN654487">
    <property type="protein sequence ID" value="CBY34217.1"/>
    <property type="molecule type" value="Genomic_DNA"/>
</dbReference>